<dbReference type="NCBIfam" id="TIGR00229">
    <property type="entry name" value="sensory_box"/>
    <property type="match status" value="1"/>
</dbReference>
<name>A0A7W8KEU0_9DEIO</name>
<evidence type="ECO:0000313" key="5">
    <source>
        <dbReference type="Proteomes" id="UP000539473"/>
    </source>
</evidence>
<dbReference type="InterPro" id="IPR000014">
    <property type="entry name" value="PAS"/>
</dbReference>
<evidence type="ECO:0000313" key="3">
    <source>
        <dbReference type="EMBL" id="GHF42832.1"/>
    </source>
</evidence>
<dbReference type="Gene3D" id="3.30.450.20">
    <property type="entry name" value="PAS domain"/>
    <property type="match status" value="1"/>
</dbReference>
<evidence type="ECO:0000256" key="1">
    <source>
        <dbReference type="SAM" id="MobiDB-lite"/>
    </source>
</evidence>
<evidence type="ECO:0000313" key="4">
    <source>
        <dbReference type="EMBL" id="MBB5376605.1"/>
    </source>
</evidence>
<dbReference type="Proteomes" id="UP000539473">
    <property type="component" value="Unassembled WGS sequence"/>
</dbReference>
<dbReference type="Pfam" id="PF08448">
    <property type="entry name" value="PAS_4"/>
    <property type="match status" value="1"/>
</dbReference>
<dbReference type="SMART" id="SM00091">
    <property type="entry name" value="PAS"/>
    <property type="match status" value="1"/>
</dbReference>
<protein>
    <submittedName>
        <fullName evidence="4">PAS domain S-box-containing protein</fullName>
    </submittedName>
</protein>
<feature type="region of interest" description="Disordered" evidence="1">
    <location>
        <begin position="1"/>
        <end position="24"/>
    </location>
</feature>
<dbReference type="EMBL" id="BNAJ01000004">
    <property type="protein sequence ID" value="GHF42832.1"/>
    <property type="molecule type" value="Genomic_DNA"/>
</dbReference>
<dbReference type="Proteomes" id="UP000619376">
    <property type="component" value="Unassembled WGS sequence"/>
</dbReference>
<dbReference type="AlphaFoldDB" id="A0A7W8KEU0"/>
<gene>
    <name evidence="3" type="ORF">GCM10017781_18970</name>
    <name evidence="4" type="ORF">HNQ07_002069</name>
</gene>
<organism evidence="4 5">
    <name type="scientific">Deinococcus metalli</name>
    <dbReference type="NCBI Taxonomy" id="1141878"/>
    <lineage>
        <taxon>Bacteria</taxon>
        <taxon>Thermotogati</taxon>
        <taxon>Deinococcota</taxon>
        <taxon>Deinococci</taxon>
        <taxon>Deinococcales</taxon>
        <taxon>Deinococcaceae</taxon>
        <taxon>Deinococcus</taxon>
    </lineage>
</organism>
<dbReference type="InterPro" id="IPR013656">
    <property type="entry name" value="PAS_4"/>
</dbReference>
<comment type="caution">
    <text evidence="4">The sequence shown here is derived from an EMBL/GenBank/DDBJ whole genome shotgun (WGS) entry which is preliminary data.</text>
</comment>
<evidence type="ECO:0000259" key="2">
    <source>
        <dbReference type="PROSITE" id="PS50112"/>
    </source>
</evidence>
<dbReference type="CDD" id="cd00130">
    <property type="entry name" value="PAS"/>
    <property type="match status" value="1"/>
</dbReference>
<feature type="domain" description="PAS" evidence="2">
    <location>
        <begin position="34"/>
        <end position="81"/>
    </location>
</feature>
<keyword evidence="6" id="KW-1185">Reference proteome</keyword>
<reference evidence="4 5" key="3">
    <citation type="submission" date="2020-08" db="EMBL/GenBank/DDBJ databases">
        <title>Genomic Encyclopedia of Type Strains, Phase IV (KMG-IV): sequencing the most valuable type-strain genomes for metagenomic binning, comparative biology and taxonomic classification.</title>
        <authorList>
            <person name="Goeker M."/>
        </authorList>
    </citation>
    <scope>NUCLEOTIDE SEQUENCE [LARGE SCALE GENOMIC DNA]</scope>
    <source>
        <strain evidence="4 5">DSM 27521</strain>
    </source>
</reference>
<evidence type="ECO:0000313" key="6">
    <source>
        <dbReference type="Proteomes" id="UP000619376"/>
    </source>
</evidence>
<accession>A0A7W8KEU0</accession>
<proteinExistence type="predicted"/>
<dbReference type="InterPro" id="IPR035965">
    <property type="entry name" value="PAS-like_dom_sf"/>
</dbReference>
<feature type="compositionally biased region" description="Polar residues" evidence="1">
    <location>
        <begin position="1"/>
        <end position="10"/>
    </location>
</feature>
<reference evidence="3" key="1">
    <citation type="journal article" date="2014" name="Int. J. Syst. Evol. Microbiol.">
        <title>Complete genome of a new Firmicutes species belonging to the dominant human colonic microbiota ('Ruminococcus bicirculans') reveals two chromosomes and a selective capacity to utilize plant glucans.</title>
        <authorList>
            <consortium name="NISC Comparative Sequencing Program"/>
            <person name="Wegmann U."/>
            <person name="Louis P."/>
            <person name="Goesmann A."/>
            <person name="Henrissat B."/>
            <person name="Duncan S.H."/>
            <person name="Flint H.J."/>
        </authorList>
    </citation>
    <scope>NUCLEOTIDE SEQUENCE</scope>
    <source>
        <strain evidence="3">CGMCC 1.18437</strain>
    </source>
</reference>
<dbReference type="RefSeq" id="WP_184111333.1">
    <property type="nucleotide sequence ID" value="NZ_BNAJ01000004.1"/>
</dbReference>
<reference evidence="6" key="2">
    <citation type="journal article" date="2019" name="Int. J. Syst. Evol. Microbiol.">
        <title>The Global Catalogue of Microorganisms (GCM) 10K type strain sequencing project: providing services to taxonomists for standard genome sequencing and annotation.</title>
        <authorList>
            <consortium name="The Broad Institute Genomics Platform"/>
            <consortium name="The Broad Institute Genome Sequencing Center for Infectious Disease"/>
            <person name="Wu L."/>
            <person name="Ma J."/>
        </authorList>
    </citation>
    <scope>NUCLEOTIDE SEQUENCE [LARGE SCALE GENOMIC DNA]</scope>
    <source>
        <strain evidence="6">CGMCC 1.18437</strain>
    </source>
</reference>
<reference evidence="3" key="4">
    <citation type="submission" date="2024-05" db="EMBL/GenBank/DDBJ databases">
        <authorList>
            <person name="Sun Q."/>
            <person name="Zhou Y."/>
        </authorList>
    </citation>
    <scope>NUCLEOTIDE SEQUENCE</scope>
    <source>
        <strain evidence="3">CGMCC 1.18437</strain>
    </source>
</reference>
<dbReference type="SUPFAM" id="SSF55785">
    <property type="entry name" value="PYP-like sensor domain (PAS domain)"/>
    <property type="match status" value="1"/>
</dbReference>
<dbReference type="PROSITE" id="PS50112">
    <property type="entry name" value="PAS"/>
    <property type="match status" value="1"/>
</dbReference>
<sequence>MGEHSQTTTAARKPPRLRDGPDAPLDEHDRHVWFDASPVGLLFLDGAGTVVQINPAGCALLGRTRAALQGRPLVELVASPEAEHITAFLHGAARVPRTPSVIVDLRPPGGTHRHVQLEVTRSGVGRATCVALTDVSALVVDRFRRPEAAETARPAAADVLQPLERAAALLQRGLAAATPSAEVLAGLDALEALIADLSGRVPAPPPTVAADPPAPSSLK</sequence>
<dbReference type="EMBL" id="JACHFK010000004">
    <property type="protein sequence ID" value="MBB5376605.1"/>
    <property type="molecule type" value="Genomic_DNA"/>
</dbReference>